<gene>
    <name evidence="2" type="ORF">NCTC11801_00212</name>
</gene>
<dbReference type="EMBL" id="UGTZ01000001">
    <property type="protein sequence ID" value="SUC29318.1"/>
    <property type="molecule type" value="Genomic_DNA"/>
</dbReference>
<name>A0A379FKY8_PRORE</name>
<dbReference type="AlphaFoldDB" id="A0A379FKY8"/>
<organism evidence="2 3">
    <name type="scientific">Providencia rettgeri</name>
    <dbReference type="NCBI Taxonomy" id="587"/>
    <lineage>
        <taxon>Bacteria</taxon>
        <taxon>Pseudomonadati</taxon>
        <taxon>Pseudomonadota</taxon>
        <taxon>Gammaproteobacteria</taxon>
        <taxon>Enterobacterales</taxon>
        <taxon>Morganellaceae</taxon>
        <taxon>Providencia</taxon>
    </lineage>
</organism>
<proteinExistence type="predicted"/>
<feature type="domain" description="ABC transporter" evidence="1">
    <location>
        <begin position="30"/>
        <end position="63"/>
    </location>
</feature>
<evidence type="ECO:0000313" key="3">
    <source>
        <dbReference type="Proteomes" id="UP000254208"/>
    </source>
</evidence>
<reference evidence="2 3" key="1">
    <citation type="submission" date="2018-06" db="EMBL/GenBank/DDBJ databases">
        <authorList>
            <consortium name="Pathogen Informatics"/>
            <person name="Doyle S."/>
        </authorList>
    </citation>
    <scope>NUCLEOTIDE SEQUENCE [LARGE SCALE GENOMIC DNA]</scope>
    <source>
        <strain evidence="2 3">NCTC11801</strain>
    </source>
</reference>
<dbReference type="InterPro" id="IPR003439">
    <property type="entry name" value="ABC_transporter-like_ATP-bd"/>
</dbReference>
<dbReference type="SUPFAM" id="SSF52540">
    <property type="entry name" value="P-loop containing nucleoside triphosphate hydrolases"/>
    <property type="match status" value="1"/>
</dbReference>
<dbReference type="GO" id="GO:0016887">
    <property type="term" value="F:ATP hydrolysis activity"/>
    <property type="evidence" value="ECO:0007669"/>
    <property type="project" value="InterPro"/>
</dbReference>
<dbReference type="Gene3D" id="3.40.50.300">
    <property type="entry name" value="P-loop containing nucleotide triphosphate hydrolases"/>
    <property type="match status" value="1"/>
</dbReference>
<accession>A0A379FKY8</accession>
<evidence type="ECO:0000259" key="1">
    <source>
        <dbReference type="Pfam" id="PF00005"/>
    </source>
</evidence>
<dbReference type="InterPro" id="IPR027417">
    <property type="entry name" value="P-loop_NTPase"/>
</dbReference>
<protein>
    <submittedName>
        <fullName evidence="2">Cytochrome c biogenesis protein CcmA</fullName>
    </submittedName>
</protein>
<dbReference type="Proteomes" id="UP000254208">
    <property type="component" value="Unassembled WGS sequence"/>
</dbReference>
<sequence>MTIACHFSQLNIEFNQTALFPPLSGTLSCQKNALIGHNGKGKSVLMRILADQLSPTQGNVHWNLPFIYVEQLTRLTGETLVDALGMNELYHAFSRIEAGNGSLADFELTEDKWHLPSQWQSLLDSSGLAISMEAPIAHLSGGGTYSPSPLSCISSSKPLFAT</sequence>
<dbReference type="GO" id="GO:0005524">
    <property type="term" value="F:ATP binding"/>
    <property type="evidence" value="ECO:0007669"/>
    <property type="project" value="InterPro"/>
</dbReference>
<dbReference type="Pfam" id="PF00005">
    <property type="entry name" value="ABC_tran"/>
    <property type="match status" value="1"/>
</dbReference>
<evidence type="ECO:0000313" key="2">
    <source>
        <dbReference type="EMBL" id="SUC29318.1"/>
    </source>
</evidence>